<sequence length="72" mass="8393">MHYNFIAKKKWKKEGISTLVFVCIVVIGFIFMFLDVNIQGTALWLSTIFISLIILFGVYKSIYYLTLPKKII</sequence>
<keyword evidence="1" id="KW-0472">Membrane</keyword>
<feature type="transmembrane region" description="Helical" evidence="1">
    <location>
        <begin position="42"/>
        <end position="65"/>
    </location>
</feature>
<reference evidence="2 3" key="1">
    <citation type="submission" date="2022-04" db="EMBL/GenBank/DDBJ databases">
        <title>Gracilibacillus sp. isolated from saltern.</title>
        <authorList>
            <person name="Won M."/>
            <person name="Lee C.-M."/>
            <person name="Woen H.-Y."/>
            <person name="Kwon S.-W."/>
        </authorList>
    </citation>
    <scope>NUCLEOTIDE SEQUENCE [LARGE SCALE GENOMIC DNA]</scope>
    <source>
        <strain evidence="2 3">SSWR10-1</strain>
    </source>
</reference>
<gene>
    <name evidence="2" type="ORF">MUN88_02290</name>
</gene>
<keyword evidence="1" id="KW-0812">Transmembrane</keyword>
<keyword evidence="1" id="KW-1133">Transmembrane helix</keyword>
<feature type="transmembrane region" description="Helical" evidence="1">
    <location>
        <begin position="16"/>
        <end position="36"/>
    </location>
</feature>
<organism evidence="2 3">
    <name type="scientific">Gracilibacillus caseinilyticus</name>
    <dbReference type="NCBI Taxonomy" id="2932256"/>
    <lineage>
        <taxon>Bacteria</taxon>
        <taxon>Bacillati</taxon>
        <taxon>Bacillota</taxon>
        <taxon>Bacilli</taxon>
        <taxon>Bacillales</taxon>
        <taxon>Bacillaceae</taxon>
        <taxon>Gracilibacillus</taxon>
    </lineage>
</organism>
<evidence type="ECO:0000313" key="2">
    <source>
        <dbReference type="EMBL" id="UOQ48988.1"/>
    </source>
</evidence>
<proteinExistence type="predicted"/>
<dbReference type="EMBL" id="CP095072">
    <property type="protein sequence ID" value="UOQ48988.1"/>
    <property type="molecule type" value="Genomic_DNA"/>
</dbReference>
<evidence type="ECO:0000256" key="1">
    <source>
        <dbReference type="SAM" id="Phobius"/>
    </source>
</evidence>
<protein>
    <submittedName>
        <fullName evidence="2">Uncharacterized protein</fullName>
    </submittedName>
</protein>
<accession>A0ABY4EXK0</accession>
<dbReference type="Proteomes" id="UP000831782">
    <property type="component" value="Chromosome"/>
</dbReference>
<dbReference type="RefSeq" id="WP_244720353.1">
    <property type="nucleotide sequence ID" value="NZ_CP095072.1"/>
</dbReference>
<keyword evidence="3" id="KW-1185">Reference proteome</keyword>
<evidence type="ECO:0000313" key="3">
    <source>
        <dbReference type="Proteomes" id="UP000831782"/>
    </source>
</evidence>
<name>A0ABY4EXK0_9BACI</name>